<feature type="region of interest" description="Disordered" evidence="1">
    <location>
        <begin position="32"/>
        <end position="55"/>
    </location>
</feature>
<accession>A0A8J3JI11</accession>
<organism evidence="4 5">
    <name type="scientific">Catellatospora bangladeshensis</name>
    <dbReference type="NCBI Taxonomy" id="310355"/>
    <lineage>
        <taxon>Bacteria</taxon>
        <taxon>Bacillati</taxon>
        <taxon>Actinomycetota</taxon>
        <taxon>Actinomycetes</taxon>
        <taxon>Micromonosporales</taxon>
        <taxon>Micromonosporaceae</taxon>
        <taxon>Catellatospora</taxon>
    </lineage>
</organism>
<keyword evidence="2" id="KW-0732">Signal</keyword>
<dbReference type="PANTHER" id="PTHR21666:SF270">
    <property type="entry name" value="MUREIN HYDROLASE ACTIVATOR ENVC"/>
    <property type="match status" value="1"/>
</dbReference>
<dbReference type="RefSeq" id="WP_203745151.1">
    <property type="nucleotide sequence ID" value="NZ_BONF01000011.1"/>
</dbReference>
<feature type="domain" description="M23ase beta-sheet core" evidence="3">
    <location>
        <begin position="80"/>
        <end position="176"/>
    </location>
</feature>
<keyword evidence="5" id="KW-1185">Reference proteome</keyword>
<sequence>MRSRLVPAGLLTALALAACSSPVSGPVFAPAAAPVATPSASPSAPASPSASASPSAPAVRYVFPVLGKTSYGRTHHDYHATDVMAPCGATVVAATGGTVLEVSRVDKWDPKTDDGADRGGLSVSLLGDDGVRYYGSHFAAIDGLIRPGVRVTAGQQLGKVGRTGLASACHLHFGISPSCASTGDWWIRRGVVWPWRYLDSWRKGGAKSPVAEVTTWQAEHGCTTTPPPGA</sequence>
<dbReference type="Pfam" id="PF01551">
    <property type="entry name" value="Peptidase_M23"/>
    <property type="match status" value="1"/>
</dbReference>
<protein>
    <recommendedName>
        <fullName evidence="3">M23ase beta-sheet core domain-containing protein</fullName>
    </recommendedName>
</protein>
<dbReference type="EMBL" id="BONF01000011">
    <property type="protein sequence ID" value="GIF81023.1"/>
    <property type="molecule type" value="Genomic_DNA"/>
</dbReference>
<evidence type="ECO:0000256" key="2">
    <source>
        <dbReference type="SAM" id="SignalP"/>
    </source>
</evidence>
<dbReference type="CDD" id="cd12797">
    <property type="entry name" value="M23_peptidase"/>
    <property type="match status" value="1"/>
</dbReference>
<evidence type="ECO:0000256" key="1">
    <source>
        <dbReference type="SAM" id="MobiDB-lite"/>
    </source>
</evidence>
<dbReference type="InterPro" id="IPR011055">
    <property type="entry name" value="Dup_hybrid_motif"/>
</dbReference>
<reference evidence="4 5" key="1">
    <citation type="submission" date="2021-01" db="EMBL/GenBank/DDBJ databases">
        <title>Whole genome shotgun sequence of Catellatospora bangladeshensis NBRC 107357.</title>
        <authorList>
            <person name="Komaki H."/>
            <person name="Tamura T."/>
        </authorList>
    </citation>
    <scope>NUCLEOTIDE SEQUENCE [LARGE SCALE GENOMIC DNA]</scope>
    <source>
        <strain evidence="4 5">NBRC 107357</strain>
    </source>
</reference>
<dbReference type="GO" id="GO:0004222">
    <property type="term" value="F:metalloendopeptidase activity"/>
    <property type="evidence" value="ECO:0007669"/>
    <property type="project" value="TreeGrafter"/>
</dbReference>
<proteinExistence type="predicted"/>
<dbReference type="PROSITE" id="PS51257">
    <property type="entry name" value="PROKAR_LIPOPROTEIN"/>
    <property type="match status" value="1"/>
</dbReference>
<name>A0A8J3JI11_9ACTN</name>
<dbReference type="SUPFAM" id="SSF51261">
    <property type="entry name" value="Duplicated hybrid motif"/>
    <property type="match status" value="1"/>
</dbReference>
<dbReference type="Gene3D" id="2.70.70.10">
    <property type="entry name" value="Glucose Permease (Domain IIA)"/>
    <property type="match status" value="1"/>
</dbReference>
<feature type="signal peptide" evidence="2">
    <location>
        <begin position="1"/>
        <end position="29"/>
    </location>
</feature>
<evidence type="ECO:0000259" key="3">
    <source>
        <dbReference type="Pfam" id="PF01551"/>
    </source>
</evidence>
<dbReference type="Proteomes" id="UP000601223">
    <property type="component" value="Unassembled WGS sequence"/>
</dbReference>
<dbReference type="InterPro" id="IPR050570">
    <property type="entry name" value="Cell_wall_metabolism_enzyme"/>
</dbReference>
<feature type="chain" id="PRO_5039082795" description="M23ase beta-sheet core domain-containing protein" evidence="2">
    <location>
        <begin position="30"/>
        <end position="230"/>
    </location>
</feature>
<gene>
    <name evidence="4" type="ORF">Cba03nite_23720</name>
</gene>
<evidence type="ECO:0000313" key="4">
    <source>
        <dbReference type="EMBL" id="GIF81023.1"/>
    </source>
</evidence>
<dbReference type="AlphaFoldDB" id="A0A8J3JI11"/>
<dbReference type="InterPro" id="IPR016047">
    <property type="entry name" value="M23ase_b-sheet_dom"/>
</dbReference>
<comment type="caution">
    <text evidence="4">The sequence shown here is derived from an EMBL/GenBank/DDBJ whole genome shotgun (WGS) entry which is preliminary data.</text>
</comment>
<evidence type="ECO:0000313" key="5">
    <source>
        <dbReference type="Proteomes" id="UP000601223"/>
    </source>
</evidence>
<dbReference type="PANTHER" id="PTHR21666">
    <property type="entry name" value="PEPTIDASE-RELATED"/>
    <property type="match status" value="1"/>
</dbReference>